<evidence type="ECO:0000313" key="1">
    <source>
        <dbReference type="EMBL" id="GFH18178.1"/>
    </source>
</evidence>
<dbReference type="EMBL" id="BLLF01001258">
    <property type="protein sequence ID" value="GFH18178.1"/>
    <property type="molecule type" value="Genomic_DNA"/>
</dbReference>
<accession>A0A699ZHB9</accession>
<dbReference type="AlphaFoldDB" id="A0A699ZHB9"/>
<sequence length="212" mass="23801">MFSALRRQVVIQEGPGWVIDAAAYEAHLRSFDMDSDRQLVYRDRSLGRVAGRCWLGRTLLPPCPALPPSCRLLDQALQAQQTDMLTEAGHTESKRAALSIRCPRNTRLADLLKEATGPSNVVISTDTWEGDDDEPDTEDLRPRIKWNTSRRAFNAVYRPWCLQNNLVEQEILEAVSLLSGLNVAIKKARVSRVKGIRLRSVNQVALLEELGP</sequence>
<gene>
    <name evidence="1" type="ORF">HaLaN_14934</name>
</gene>
<comment type="caution">
    <text evidence="1">The sequence shown here is derived from an EMBL/GenBank/DDBJ whole genome shotgun (WGS) entry which is preliminary data.</text>
</comment>
<dbReference type="Proteomes" id="UP000485058">
    <property type="component" value="Unassembled WGS sequence"/>
</dbReference>
<proteinExistence type="predicted"/>
<name>A0A699ZHB9_HAELA</name>
<keyword evidence="2" id="KW-1185">Reference proteome</keyword>
<organism evidence="1 2">
    <name type="scientific">Haematococcus lacustris</name>
    <name type="common">Green alga</name>
    <name type="synonym">Haematococcus pluvialis</name>
    <dbReference type="NCBI Taxonomy" id="44745"/>
    <lineage>
        <taxon>Eukaryota</taxon>
        <taxon>Viridiplantae</taxon>
        <taxon>Chlorophyta</taxon>
        <taxon>core chlorophytes</taxon>
        <taxon>Chlorophyceae</taxon>
        <taxon>CS clade</taxon>
        <taxon>Chlamydomonadales</taxon>
        <taxon>Haematococcaceae</taxon>
        <taxon>Haematococcus</taxon>
    </lineage>
</organism>
<evidence type="ECO:0000313" key="2">
    <source>
        <dbReference type="Proteomes" id="UP000485058"/>
    </source>
</evidence>
<protein>
    <submittedName>
        <fullName evidence="1">Uncharacterized protein</fullName>
    </submittedName>
</protein>
<reference evidence="1 2" key="1">
    <citation type="submission" date="2020-02" db="EMBL/GenBank/DDBJ databases">
        <title>Draft genome sequence of Haematococcus lacustris strain NIES-144.</title>
        <authorList>
            <person name="Morimoto D."/>
            <person name="Nakagawa S."/>
            <person name="Yoshida T."/>
            <person name="Sawayama S."/>
        </authorList>
    </citation>
    <scope>NUCLEOTIDE SEQUENCE [LARGE SCALE GENOMIC DNA]</scope>
    <source>
        <strain evidence="1 2">NIES-144</strain>
    </source>
</reference>